<keyword evidence="9" id="KW-1185">Reference proteome</keyword>
<dbReference type="NCBIfam" id="TIGR00460">
    <property type="entry name" value="fmt"/>
    <property type="match status" value="1"/>
</dbReference>
<dbReference type="EMBL" id="DF977003">
    <property type="protein sequence ID" value="GAQ26069.1"/>
    <property type="molecule type" value="Genomic_DNA"/>
</dbReference>
<evidence type="ECO:0000313" key="8">
    <source>
        <dbReference type="EMBL" id="GAQ26069.1"/>
    </source>
</evidence>
<feature type="domain" description="Formyl transferase C-terminal" evidence="7">
    <location>
        <begin position="204"/>
        <end position="301"/>
    </location>
</feature>
<evidence type="ECO:0000259" key="6">
    <source>
        <dbReference type="Pfam" id="PF00551"/>
    </source>
</evidence>
<dbReference type="InterPro" id="IPR005794">
    <property type="entry name" value="Fmt"/>
</dbReference>
<dbReference type="EC" id="2.1.2.9" evidence="2 5"/>
<dbReference type="GO" id="GO:0004479">
    <property type="term" value="F:methionyl-tRNA formyltransferase activity"/>
    <property type="evidence" value="ECO:0007669"/>
    <property type="project" value="UniProtKB-UniRule"/>
</dbReference>
<dbReference type="Proteomes" id="UP000062160">
    <property type="component" value="Unassembled WGS sequence"/>
</dbReference>
<feature type="binding site" evidence="5">
    <location>
        <begin position="109"/>
        <end position="112"/>
    </location>
    <ligand>
        <name>(6S)-5,6,7,8-tetrahydrofolate</name>
        <dbReference type="ChEBI" id="CHEBI:57453"/>
    </ligand>
</feature>
<dbReference type="InterPro" id="IPR036477">
    <property type="entry name" value="Formyl_transf_N_sf"/>
</dbReference>
<evidence type="ECO:0000313" key="9">
    <source>
        <dbReference type="Proteomes" id="UP000062160"/>
    </source>
</evidence>
<dbReference type="InterPro" id="IPR002376">
    <property type="entry name" value="Formyl_transf_N"/>
</dbReference>
<dbReference type="RefSeq" id="WP_059033829.1">
    <property type="nucleotide sequence ID" value="NZ_BSDN01000007.1"/>
</dbReference>
<evidence type="ECO:0000256" key="2">
    <source>
        <dbReference type="ARBA" id="ARBA00012261"/>
    </source>
</evidence>
<organism evidence="8">
    <name type="scientific">Tepidanaerobacter syntrophicus</name>
    <dbReference type="NCBI Taxonomy" id="224999"/>
    <lineage>
        <taxon>Bacteria</taxon>
        <taxon>Bacillati</taxon>
        <taxon>Bacillota</taxon>
        <taxon>Clostridia</taxon>
        <taxon>Thermosediminibacterales</taxon>
        <taxon>Tepidanaerobacteraceae</taxon>
        <taxon>Tepidanaerobacter</taxon>
    </lineage>
</organism>
<evidence type="ECO:0000256" key="1">
    <source>
        <dbReference type="ARBA" id="ARBA00010699"/>
    </source>
</evidence>
<dbReference type="PANTHER" id="PTHR11138">
    <property type="entry name" value="METHIONYL-TRNA FORMYLTRANSFERASE"/>
    <property type="match status" value="1"/>
</dbReference>
<evidence type="ECO:0000256" key="4">
    <source>
        <dbReference type="ARBA" id="ARBA00022917"/>
    </source>
</evidence>
<accession>A0A0U9HGY3</accession>
<feature type="domain" description="Formyl transferase N-terminal" evidence="6">
    <location>
        <begin position="1"/>
        <end position="179"/>
    </location>
</feature>
<comment type="catalytic activity">
    <reaction evidence="5">
        <text>L-methionyl-tRNA(fMet) + (6R)-10-formyltetrahydrofolate = N-formyl-L-methionyl-tRNA(fMet) + (6S)-5,6,7,8-tetrahydrofolate + H(+)</text>
        <dbReference type="Rhea" id="RHEA:24380"/>
        <dbReference type="Rhea" id="RHEA-COMP:9952"/>
        <dbReference type="Rhea" id="RHEA-COMP:9953"/>
        <dbReference type="ChEBI" id="CHEBI:15378"/>
        <dbReference type="ChEBI" id="CHEBI:57453"/>
        <dbReference type="ChEBI" id="CHEBI:78530"/>
        <dbReference type="ChEBI" id="CHEBI:78844"/>
        <dbReference type="ChEBI" id="CHEBI:195366"/>
        <dbReference type="EC" id="2.1.2.9"/>
    </reaction>
</comment>
<sequence>MKVVFMGTPDFAVVPLEMLIKNNINIIGVVTQPDRPVGRKKVITAPPVKKLASNYDIPVYQPEKVKSAEFIKILKSLEPDLIIVVAFGQILSRDVLDIPKIGCINVHASLLPKYRGAAPMQWAIINGEKVTGVTTMWMDEGVDTGDIFMQEKIEIDDEWTSLELSCELSKLGGKLLIKTLENIKSGNLIRVPQNHEEATYAPMLKKDDGKINWFKTTWEIYNLIRGMYPWPTAFTLRNKTEFKILKARPYLTNAAPNPGKYLGAVKNEGFLIGTGDGSLLVLEVQESGKKRMKATEYLAGHTMNEGEFFADDVHQK</sequence>
<dbReference type="PANTHER" id="PTHR11138:SF5">
    <property type="entry name" value="METHIONYL-TRNA FORMYLTRANSFERASE, MITOCHONDRIAL"/>
    <property type="match status" value="1"/>
</dbReference>
<gene>
    <name evidence="5" type="primary">fmt</name>
    <name evidence="8" type="ORF">TSYNT_9325</name>
</gene>
<name>A0A0U9HGY3_9FIRM</name>
<dbReference type="GO" id="GO:0005829">
    <property type="term" value="C:cytosol"/>
    <property type="evidence" value="ECO:0007669"/>
    <property type="project" value="TreeGrafter"/>
</dbReference>
<dbReference type="Pfam" id="PF00551">
    <property type="entry name" value="Formyl_trans_N"/>
    <property type="match status" value="1"/>
</dbReference>
<dbReference type="InterPro" id="IPR041711">
    <property type="entry name" value="Met-tRNA-FMT_N"/>
</dbReference>
<dbReference type="FunFam" id="3.40.50.12230:FF:000001">
    <property type="entry name" value="Methionyl-tRNA formyltransferase"/>
    <property type="match status" value="1"/>
</dbReference>
<dbReference type="InterPro" id="IPR044135">
    <property type="entry name" value="Met-tRNA-FMT_C"/>
</dbReference>
<dbReference type="STRING" id="224999.GCA_001485475_02108"/>
<dbReference type="HAMAP" id="MF_00182">
    <property type="entry name" value="Formyl_trans"/>
    <property type="match status" value="1"/>
</dbReference>
<dbReference type="Gene3D" id="3.40.50.12230">
    <property type="match status" value="1"/>
</dbReference>
<dbReference type="Pfam" id="PF02911">
    <property type="entry name" value="Formyl_trans_C"/>
    <property type="match status" value="1"/>
</dbReference>
<dbReference type="InterPro" id="IPR005793">
    <property type="entry name" value="Formyl_trans_C"/>
</dbReference>
<reference evidence="8" key="1">
    <citation type="journal article" date="2016" name="Genome Announc.">
        <title>Draft Genome Sequence of the Syntrophic Lactate-Degrading Bacterium Tepidanaerobacter syntrophicus JLT.</title>
        <authorList>
            <person name="Matsuura N."/>
            <person name="Ohashi A."/>
            <person name="Tourlousse D.M."/>
            <person name="Sekiguchi Y."/>
        </authorList>
    </citation>
    <scope>NUCLEOTIDE SEQUENCE [LARGE SCALE GENOMIC DNA]</scope>
    <source>
        <strain evidence="8">JL</strain>
    </source>
</reference>
<dbReference type="InterPro" id="IPR011034">
    <property type="entry name" value="Formyl_transferase-like_C_sf"/>
</dbReference>
<keyword evidence="3 5" id="KW-0808">Transferase</keyword>
<dbReference type="SUPFAM" id="SSF50486">
    <property type="entry name" value="FMT C-terminal domain-like"/>
    <property type="match status" value="1"/>
</dbReference>
<comment type="function">
    <text evidence="5">Attaches a formyl group to the free amino group of methionyl-tRNA(fMet). The formyl group appears to play a dual role in the initiator identity of N-formylmethionyl-tRNA by promoting its recognition by IF2 and preventing the misappropriation of this tRNA by the elongation apparatus.</text>
</comment>
<evidence type="ECO:0000256" key="3">
    <source>
        <dbReference type="ARBA" id="ARBA00022679"/>
    </source>
</evidence>
<proteinExistence type="inferred from homology"/>
<comment type="similarity">
    <text evidence="1 5">Belongs to the Fmt family.</text>
</comment>
<evidence type="ECO:0000256" key="5">
    <source>
        <dbReference type="HAMAP-Rule" id="MF_00182"/>
    </source>
</evidence>
<evidence type="ECO:0000259" key="7">
    <source>
        <dbReference type="Pfam" id="PF02911"/>
    </source>
</evidence>
<dbReference type="SUPFAM" id="SSF53328">
    <property type="entry name" value="Formyltransferase"/>
    <property type="match status" value="1"/>
</dbReference>
<dbReference type="AlphaFoldDB" id="A0A0U9HGY3"/>
<protein>
    <recommendedName>
        <fullName evidence="2 5">Methionyl-tRNA formyltransferase</fullName>
        <ecNumber evidence="2 5">2.1.2.9</ecNumber>
    </recommendedName>
</protein>
<keyword evidence="4 5" id="KW-0648">Protein biosynthesis</keyword>
<dbReference type="CDD" id="cd08646">
    <property type="entry name" value="FMT_core_Met-tRNA-FMT_N"/>
    <property type="match status" value="1"/>
</dbReference>
<dbReference type="OrthoDB" id="9802815at2"/>
<dbReference type="CDD" id="cd08704">
    <property type="entry name" value="Met_tRNA_FMT_C"/>
    <property type="match status" value="1"/>
</dbReference>